<dbReference type="Proteomes" id="UP000053240">
    <property type="component" value="Unassembled WGS sequence"/>
</dbReference>
<name>A0A194REB8_PAPMA</name>
<gene>
    <name evidence="1" type="ORF">RR48_09737</name>
</gene>
<evidence type="ECO:0000313" key="1">
    <source>
        <dbReference type="EMBL" id="KPJ15814.1"/>
    </source>
</evidence>
<dbReference type="InParanoid" id="A0A194REB8"/>
<dbReference type="EMBL" id="KQ460325">
    <property type="protein sequence ID" value="KPJ15814.1"/>
    <property type="molecule type" value="Genomic_DNA"/>
</dbReference>
<evidence type="ECO:0000313" key="2">
    <source>
        <dbReference type="Proteomes" id="UP000053240"/>
    </source>
</evidence>
<proteinExistence type="predicted"/>
<dbReference type="AlphaFoldDB" id="A0A194REB8"/>
<accession>A0A194REB8</accession>
<sequence length="118" mass="13345">MLIKSRHLRVARKKRAHRKTLPVWIPHVTTEGHLSLKGKVEVNRCEYPGWRRRAAGLTSRAVHTAERHALRPRVLSARRQTIFGAKNPGLGSARRVARTPVVTLAPAQAQLFLQLSHE</sequence>
<organism evidence="1 2">
    <name type="scientific">Papilio machaon</name>
    <name type="common">Old World swallowtail butterfly</name>
    <dbReference type="NCBI Taxonomy" id="76193"/>
    <lineage>
        <taxon>Eukaryota</taxon>
        <taxon>Metazoa</taxon>
        <taxon>Ecdysozoa</taxon>
        <taxon>Arthropoda</taxon>
        <taxon>Hexapoda</taxon>
        <taxon>Insecta</taxon>
        <taxon>Pterygota</taxon>
        <taxon>Neoptera</taxon>
        <taxon>Endopterygota</taxon>
        <taxon>Lepidoptera</taxon>
        <taxon>Glossata</taxon>
        <taxon>Ditrysia</taxon>
        <taxon>Papilionoidea</taxon>
        <taxon>Papilionidae</taxon>
        <taxon>Papilioninae</taxon>
        <taxon>Papilio</taxon>
    </lineage>
</organism>
<keyword evidence="2" id="KW-1185">Reference proteome</keyword>
<reference evidence="1 2" key="1">
    <citation type="journal article" date="2015" name="Nat. Commun.">
        <title>Outbred genome sequencing and CRISPR/Cas9 gene editing in butterflies.</title>
        <authorList>
            <person name="Li X."/>
            <person name="Fan D."/>
            <person name="Zhang W."/>
            <person name="Liu G."/>
            <person name="Zhang L."/>
            <person name="Zhao L."/>
            <person name="Fang X."/>
            <person name="Chen L."/>
            <person name="Dong Y."/>
            <person name="Chen Y."/>
            <person name="Ding Y."/>
            <person name="Zhao R."/>
            <person name="Feng M."/>
            <person name="Zhu Y."/>
            <person name="Feng Y."/>
            <person name="Jiang X."/>
            <person name="Zhu D."/>
            <person name="Xiang H."/>
            <person name="Feng X."/>
            <person name="Li S."/>
            <person name="Wang J."/>
            <person name="Zhang G."/>
            <person name="Kronforst M.R."/>
            <person name="Wang W."/>
        </authorList>
    </citation>
    <scope>NUCLEOTIDE SEQUENCE [LARGE SCALE GENOMIC DNA]</scope>
    <source>
        <strain evidence="1">Ya'a_city_454_Pm</strain>
        <tissue evidence="1">Whole body</tissue>
    </source>
</reference>
<protein>
    <submittedName>
        <fullName evidence="1">Uncharacterized protein</fullName>
    </submittedName>
</protein>